<organism evidence="1 2">
    <name type="scientific">Plakobranchus ocellatus</name>
    <dbReference type="NCBI Taxonomy" id="259542"/>
    <lineage>
        <taxon>Eukaryota</taxon>
        <taxon>Metazoa</taxon>
        <taxon>Spiralia</taxon>
        <taxon>Lophotrochozoa</taxon>
        <taxon>Mollusca</taxon>
        <taxon>Gastropoda</taxon>
        <taxon>Heterobranchia</taxon>
        <taxon>Euthyneura</taxon>
        <taxon>Panpulmonata</taxon>
        <taxon>Sacoglossa</taxon>
        <taxon>Placobranchoidea</taxon>
        <taxon>Plakobranchidae</taxon>
        <taxon>Plakobranchus</taxon>
    </lineage>
</organism>
<evidence type="ECO:0000313" key="2">
    <source>
        <dbReference type="Proteomes" id="UP000735302"/>
    </source>
</evidence>
<dbReference type="AlphaFoldDB" id="A0AAV4AAX9"/>
<dbReference type="EMBL" id="BLXT01003952">
    <property type="protein sequence ID" value="GFO08321.1"/>
    <property type="molecule type" value="Genomic_DNA"/>
</dbReference>
<reference evidence="1 2" key="1">
    <citation type="journal article" date="2021" name="Elife">
        <title>Chloroplast acquisition without the gene transfer in kleptoplastic sea slugs, Plakobranchus ocellatus.</title>
        <authorList>
            <person name="Maeda T."/>
            <person name="Takahashi S."/>
            <person name="Yoshida T."/>
            <person name="Shimamura S."/>
            <person name="Takaki Y."/>
            <person name="Nagai Y."/>
            <person name="Toyoda A."/>
            <person name="Suzuki Y."/>
            <person name="Arimoto A."/>
            <person name="Ishii H."/>
            <person name="Satoh N."/>
            <person name="Nishiyama T."/>
            <person name="Hasebe M."/>
            <person name="Maruyama T."/>
            <person name="Minagawa J."/>
            <person name="Obokata J."/>
            <person name="Shigenobu S."/>
        </authorList>
    </citation>
    <scope>NUCLEOTIDE SEQUENCE [LARGE SCALE GENOMIC DNA]</scope>
</reference>
<comment type="caution">
    <text evidence="1">The sequence shown here is derived from an EMBL/GenBank/DDBJ whole genome shotgun (WGS) entry which is preliminary data.</text>
</comment>
<keyword evidence="2" id="KW-1185">Reference proteome</keyword>
<dbReference type="Proteomes" id="UP000735302">
    <property type="component" value="Unassembled WGS sequence"/>
</dbReference>
<proteinExistence type="predicted"/>
<name>A0AAV4AAX9_9GAST</name>
<sequence length="83" mass="9474">MLTQTGGDEALAPITELVKQVVLASPRFLHNRRQIRHEQPEMKVSARNTALRRTNKPRASKFDIVVTDSAHFTRAKLLPLWIT</sequence>
<protein>
    <submittedName>
        <fullName evidence="1">Uncharacterized protein</fullName>
    </submittedName>
</protein>
<accession>A0AAV4AAX9</accession>
<evidence type="ECO:0000313" key="1">
    <source>
        <dbReference type="EMBL" id="GFO08321.1"/>
    </source>
</evidence>
<gene>
    <name evidence="1" type="ORF">PoB_003482600</name>
</gene>